<feature type="domain" description="Methyltransferase type 11" evidence="1">
    <location>
        <begin position="39"/>
        <end position="133"/>
    </location>
</feature>
<name>A0A9Q0L008_9MAGN</name>
<reference evidence="2" key="1">
    <citation type="journal article" date="2023" name="Plant J.">
        <title>The genome of the king protea, Protea cynaroides.</title>
        <authorList>
            <person name="Chang J."/>
            <person name="Duong T.A."/>
            <person name="Schoeman C."/>
            <person name="Ma X."/>
            <person name="Roodt D."/>
            <person name="Barker N."/>
            <person name="Li Z."/>
            <person name="Van de Peer Y."/>
            <person name="Mizrachi E."/>
        </authorList>
    </citation>
    <scope>NUCLEOTIDE SEQUENCE</scope>
    <source>
        <tissue evidence="2">Young leaves</tissue>
    </source>
</reference>
<accession>A0A9Q0L008</accession>
<keyword evidence="3" id="KW-1185">Reference proteome</keyword>
<dbReference type="GO" id="GO:0008757">
    <property type="term" value="F:S-adenosylmethionine-dependent methyltransferase activity"/>
    <property type="evidence" value="ECO:0007669"/>
    <property type="project" value="InterPro"/>
</dbReference>
<proteinExistence type="predicted"/>
<comment type="caution">
    <text evidence="2">The sequence shown here is derived from an EMBL/GenBank/DDBJ whole genome shotgun (WGS) entry which is preliminary data.</text>
</comment>
<dbReference type="CDD" id="cd02440">
    <property type="entry name" value="AdoMet_MTases"/>
    <property type="match status" value="1"/>
</dbReference>
<evidence type="ECO:0000313" key="3">
    <source>
        <dbReference type="Proteomes" id="UP001141806"/>
    </source>
</evidence>
<dbReference type="PANTHER" id="PTHR45180">
    <property type="entry name" value="OS01G0307686 PROTEIN"/>
    <property type="match status" value="1"/>
</dbReference>
<dbReference type="AlphaFoldDB" id="A0A9Q0L008"/>
<evidence type="ECO:0000313" key="2">
    <source>
        <dbReference type="EMBL" id="KAJ4979775.1"/>
    </source>
</evidence>
<protein>
    <recommendedName>
        <fullName evidence="1">Methyltransferase type 11 domain-containing protein</fullName>
    </recommendedName>
</protein>
<dbReference type="InterPro" id="IPR013216">
    <property type="entry name" value="Methyltransf_11"/>
</dbReference>
<dbReference type="Pfam" id="PF08241">
    <property type="entry name" value="Methyltransf_11"/>
    <property type="match status" value="1"/>
</dbReference>
<dbReference type="Gene3D" id="3.40.50.150">
    <property type="entry name" value="Vaccinia Virus protein VP39"/>
    <property type="match status" value="1"/>
</dbReference>
<gene>
    <name evidence="2" type="ORF">NE237_010555</name>
</gene>
<dbReference type="OrthoDB" id="10027013at2759"/>
<organism evidence="2 3">
    <name type="scientific">Protea cynaroides</name>
    <dbReference type="NCBI Taxonomy" id="273540"/>
    <lineage>
        <taxon>Eukaryota</taxon>
        <taxon>Viridiplantae</taxon>
        <taxon>Streptophyta</taxon>
        <taxon>Embryophyta</taxon>
        <taxon>Tracheophyta</taxon>
        <taxon>Spermatophyta</taxon>
        <taxon>Magnoliopsida</taxon>
        <taxon>Proteales</taxon>
        <taxon>Proteaceae</taxon>
        <taxon>Protea</taxon>
    </lineage>
</organism>
<sequence>MADLFDINANLYVDVRPTYPPELLEFITSKTSGSDLVWDVGTGSGQAAFALAKIFKNVVGTDTSQQQLSFAPKIPNVRFQQTPANMTMAELESHVASQGTVDLVTIAQAYHWFDHQSFNQQVKWVLKNPNGVFAAWGYSEPKVNDAVDAVCTRMEKEITGPYWAQPPRTYVDNKYMNIDFPFEPVEGEERTGPFEFEAIKSMDLESYLSYIRTWSGYQTALGQGVELLTDDVVKDFEKAWGGDKTIKKTVRYPIFMRLGRVGAE</sequence>
<evidence type="ECO:0000259" key="1">
    <source>
        <dbReference type="Pfam" id="PF08241"/>
    </source>
</evidence>
<dbReference type="EMBL" id="JAMYWD010000002">
    <property type="protein sequence ID" value="KAJ4979775.1"/>
    <property type="molecule type" value="Genomic_DNA"/>
</dbReference>
<dbReference type="Proteomes" id="UP001141806">
    <property type="component" value="Unassembled WGS sequence"/>
</dbReference>
<dbReference type="SUPFAM" id="SSF53335">
    <property type="entry name" value="S-adenosyl-L-methionine-dependent methyltransferases"/>
    <property type="match status" value="1"/>
</dbReference>
<dbReference type="InterPro" id="IPR029063">
    <property type="entry name" value="SAM-dependent_MTases_sf"/>
</dbReference>
<dbReference type="PANTHER" id="PTHR45180:SF1">
    <property type="entry name" value="OS01G0307686 PROTEIN"/>
    <property type="match status" value="1"/>
</dbReference>